<proteinExistence type="predicted"/>
<dbReference type="Proteomes" id="UP000703661">
    <property type="component" value="Unassembled WGS sequence"/>
</dbReference>
<name>A0A9P6T442_9FUNG</name>
<reference evidence="2" key="1">
    <citation type="journal article" date="2020" name="Fungal Divers.">
        <title>Resolving the Mortierellaceae phylogeny through synthesis of multi-gene phylogenetics and phylogenomics.</title>
        <authorList>
            <person name="Vandepol N."/>
            <person name="Liber J."/>
            <person name="Desiro A."/>
            <person name="Na H."/>
            <person name="Kennedy M."/>
            <person name="Barry K."/>
            <person name="Grigoriev I.V."/>
            <person name="Miller A.N."/>
            <person name="O'Donnell K."/>
            <person name="Stajich J.E."/>
            <person name="Bonito G."/>
        </authorList>
    </citation>
    <scope>NUCLEOTIDE SEQUENCE</scope>
    <source>
        <strain evidence="2">NRRL 2769</strain>
    </source>
</reference>
<evidence type="ECO:0000313" key="2">
    <source>
        <dbReference type="EMBL" id="KAG0022298.1"/>
    </source>
</evidence>
<dbReference type="AlphaFoldDB" id="A0A9P6T442"/>
<dbReference type="EMBL" id="JAAAID010000112">
    <property type="protein sequence ID" value="KAG0022298.1"/>
    <property type="molecule type" value="Genomic_DNA"/>
</dbReference>
<evidence type="ECO:0000313" key="3">
    <source>
        <dbReference type="Proteomes" id="UP000703661"/>
    </source>
</evidence>
<accession>A0A9P6T442</accession>
<feature type="region of interest" description="Disordered" evidence="1">
    <location>
        <begin position="1"/>
        <end position="23"/>
    </location>
</feature>
<keyword evidence="3" id="KW-1185">Reference proteome</keyword>
<evidence type="ECO:0000256" key="1">
    <source>
        <dbReference type="SAM" id="MobiDB-lite"/>
    </source>
</evidence>
<organism evidence="2 3">
    <name type="scientific">Entomortierella chlamydospora</name>
    <dbReference type="NCBI Taxonomy" id="101097"/>
    <lineage>
        <taxon>Eukaryota</taxon>
        <taxon>Fungi</taxon>
        <taxon>Fungi incertae sedis</taxon>
        <taxon>Mucoromycota</taxon>
        <taxon>Mortierellomycotina</taxon>
        <taxon>Mortierellomycetes</taxon>
        <taxon>Mortierellales</taxon>
        <taxon>Mortierellaceae</taxon>
        <taxon>Entomortierella</taxon>
    </lineage>
</organism>
<comment type="caution">
    <text evidence="2">The sequence shown here is derived from an EMBL/GenBank/DDBJ whole genome shotgun (WGS) entry which is preliminary data.</text>
</comment>
<sequence length="147" mass="16109">MPSVTLNHAASRNQTYQDPLADESSRQTIELVQQYNQNLRNGVSNTTHSLQTIMISAALEDDLAMDLTEFTRASQGNTPTNPSAPSGQAGQQPNIEQTLLLSGRPYLGGTLSDLDYRETLNFIIVSARHTQGSACFGHKDNSCHFQK</sequence>
<feature type="compositionally biased region" description="Polar residues" evidence="1">
    <location>
        <begin position="1"/>
        <end position="17"/>
    </location>
</feature>
<feature type="region of interest" description="Disordered" evidence="1">
    <location>
        <begin position="71"/>
        <end position="92"/>
    </location>
</feature>
<protein>
    <submittedName>
        <fullName evidence="2">Uncharacterized protein</fullName>
    </submittedName>
</protein>
<gene>
    <name evidence="2" type="ORF">BGZ80_000568</name>
</gene>